<feature type="domain" description="Prenyltransferase alpha-alpha toroid" evidence="9">
    <location>
        <begin position="274"/>
        <end position="299"/>
    </location>
</feature>
<dbReference type="Pfam" id="PF00432">
    <property type="entry name" value="Prenyltrans"/>
    <property type="match status" value="2"/>
</dbReference>
<keyword evidence="6" id="KW-0677">Repeat</keyword>
<organism evidence="10 11">
    <name type="scientific">Fasciola hepatica</name>
    <name type="common">Liver fluke</name>
    <dbReference type="NCBI Taxonomy" id="6192"/>
    <lineage>
        <taxon>Eukaryota</taxon>
        <taxon>Metazoa</taxon>
        <taxon>Spiralia</taxon>
        <taxon>Lophotrochozoa</taxon>
        <taxon>Platyhelminthes</taxon>
        <taxon>Trematoda</taxon>
        <taxon>Digenea</taxon>
        <taxon>Plagiorchiida</taxon>
        <taxon>Echinostomata</taxon>
        <taxon>Echinostomatoidea</taxon>
        <taxon>Fasciolidae</taxon>
        <taxon>Fasciola</taxon>
    </lineage>
</organism>
<evidence type="ECO:0000259" key="9">
    <source>
        <dbReference type="Pfam" id="PF00432"/>
    </source>
</evidence>
<sequence>MALASQKLEKYFRRIMGVLPESFVSAEPTSLLFVFFGTIGLDLISKLSQTDVEEYTDWVYDHQIRANKESTERCGFRGSSYLVGNVIGQKAVQNSPYDSSHVTMVYNALCILLTLGDDLSRVDRASVLRGISALQCADEPGLFRASLLSPERDMRFIYSAVASCFILDGLNELDQDAIISFIDRSYTYEGGFSQLPGLEAHAGATYCAVASLTLLDALSIVLPPNSRRRDRLIKWLVLLQRQGFHGRMHKPDDTCYTFWVCGSLRMTGLLRHYFSDPLHTYLCLSGLACLKTPDFSDPENALATRALPVGDGRTSGGVPSSESGEAATEPECLQALFTQVLCPIRPELNVGESTYMRLKMLHKEWRILSRESVVNELATR</sequence>
<evidence type="ECO:0000256" key="7">
    <source>
        <dbReference type="ARBA" id="ARBA00022833"/>
    </source>
</evidence>
<protein>
    <submittedName>
        <fullName evidence="10">Geranylgeranyl transferase type I beta subunit</fullName>
    </submittedName>
</protein>
<evidence type="ECO:0000256" key="2">
    <source>
        <dbReference type="ARBA" id="ARBA00010497"/>
    </source>
</evidence>
<feature type="domain" description="Prenyltransferase alpha-alpha toroid" evidence="9">
    <location>
        <begin position="3"/>
        <end position="268"/>
    </location>
</feature>
<keyword evidence="7" id="KW-0862">Zinc</keyword>
<dbReference type="InterPro" id="IPR001330">
    <property type="entry name" value="Prenyltrans"/>
</dbReference>
<keyword evidence="4 10" id="KW-0808">Transferase</keyword>
<reference evidence="10" key="1">
    <citation type="submission" date="2019-03" db="EMBL/GenBank/DDBJ databases">
        <title>Improved annotation for the trematode Fasciola hepatica.</title>
        <authorList>
            <person name="Choi Y.-J."/>
            <person name="Martin J."/>
            <person name="Mitreva M."/>
        </authorList>
    </citation>
    <scope>NUCLEOTIDE SEQUENCE [LARGE SCALE GENOMIC DNA]</scope>
</reference>
<dbReference type="PANTHER" id="PTHR11774">
    <property type="entry name" value="GERANYLGERANYL TRANSFERASE TYPE BETA SUBUNIT"/>
    <property type="match status" value="1"/>
</dbReference>
<accession>A0A4E0RF96</accession>
<dbReference type="PANTHER" id="PTHR11774:SF4">
    <property type="entry name" value="GERANYLGERANYL TRANSFERASE TYPE-1 SUBUNIT BETA"/>
    <property type="match status" value="1"/>
</dbReference>
<dbReference type="InterPro" id="IPR008930">
    <property type="entry name" value="Terpenoid_cyclase/PrenylTrfase"/>
</dbReference>
<evidence type="ECO:0000256" key="3">
    <source>
        <dbReference type="ARBA" id="ARBA00022602"/>
    </source>
</evidence>
<dbReference type="InterPro" id="IPR045089">
    <property type="entry name" value="PGGT1B-like"/>
</dbReference>
<feature type="region of interest" description="Disordered" evidence="8">
    <location>
        <begin position="306"/>
        <end position="325"/>
    </location>
</feature>
<keyword evidence="5" id="KW-0479">Metal-binding</keyword>
<evidence type="ECO:0000313" key="10">
    <source>
        <dbReference type="EMBL" id="THD24914.1"/>
    </source>
</evidence>
<comment type="similarity">
    <text evidence="2">Belongs to the protein prenyltransferase subunit beta family.</text>
</comment>
<evidence type="ECO:0000256" key="4">
    <source>
        <dbReference type="ARBA" id="ARBA00022679"/>
    </source>
</evidence>
<evidence type="ECO:0000256" key="8">
    <source>
        <dbReference type="SAM" id="MobiDB-lite"/>
    </source>
</evidence>
<dbReference type="GO" id="GO:0004662">
    <property type="term" value="F:CAAX-protein geranylgeranyltransferase activity"/>
    <property type="evidence" value="ECO:0007669"/>
    <property type="project" value="TreeGrafter"/>
</dbReference>
<dbReference type="SUPFAM" id="SSF48239">
    <property type="entry name" value="Terpenoid cyclases/Protein prenyltransferases"/>
    <property type="match status" value="1"/>
</dbReference>
<comment type="caution">
    <text evidence="10">The sequence shown here is derived from an EMBL/GenBank/DDBJ whole genome shotgun (WGS) entry which is preliminary data.</text>
</comment>
<comment type="cofactor">
    <cofactor evidence="1">
        <name>Zn(2+)</name>
        <dbReference type="ChEBI" id="CHEBI:29105"/>
    </cofactor>
</comment>
<keyword evidence="3" id="KW-0637">Prenyltransferase</keyword>
<evidence type="ECO:0000313" key="11">
    <source>
        <dbReference type="Proteomes" id="UP000230066"/>
    </source>
</evidence>
<dbReference type="GO" id="GO:0046872">
    <property type="term" value="F:metal ion binding"/>
    <property type="evidence" value="ECO:0007669"/>
    <property type="project" value="UniProtKB-KW"/>
</dbReference>
<gene>
    <name evidence="10" type="ORF">D915_003996</name>
</gene>
<evidence type="ECO:0000256" key="1">
    <source>
        <dbReference type="ARBA" id="ARBA00001947"/>
    </source>
</evidence>
<keyword evidence="11" id="KW-1185">Reference proteome</keyword>
<name>A0A4E0RF96_FASHE</name>
<dbReference type="Proteomes" id="UP000230066">
    <property type="component" value="Unassembled WGS sequence"/>
</dbReference>
<proteinExistence type="inferred from homology"/>
<evidence type="ECO:0000256" key="5">
    <source>
        <dbReference type="ARBA" id="ARBA00022723"/>
    </source>
</evidence>
<dbReference type="Gene3D" id="1.50.10.20">
    <property type="match status" value="1"/>
</dbReference>
<dbReference type="GO" id="GO:0005953">
    <property type="term" value="C:CAAX-protein geranylgeranyltransferase complex"/>
    <property type="evidence" value="ECO:0007669"/>
    <property type="project" value="TreeGrafter"/>
</dbReference>
<evidence type="ECO:0000256" key="6">
    <source>
        <dbReference type="ARBA" id="ARBA00022737"/>
    </source>
</evidence>
<dbReference type="AlphaFoldDB" id="A0A4E0RF96"/>
<dbReference type="EMBL" id="JXXN02001371">
    <property type="protein sequence ID" value="THD24914.1"/>
    <property type="molecule type" value="Genomic_DNA"/>
</dbReference>